<accession>A0A2N9YEU7</accession>
<sequence>MENQEYLFVYGTLLKTMQHAMHLPITHHAELLESASFQGKLYEVNGYPGAIFSPNPHEQVMGEIYLLHQADKLFPLLDEYEECNHDFPAPTEYIRQKTPVLSASGRGFLAWIYLYNWKVRGLQRIYSGDYRRFSRKKMLSMASDLNEFSNGRVR</sequence>
<dbReference type="InterPro" id="IPR013024">
    <property type="entry name" value="GGCT-like"/>
</dbReference>
<feature type="domain" description="Gamma-glutamylcyclotransferase AIG2-like" evidence="1">
    <location>
        <begin position="7"/>
        <end position="132"/>
    </location>
</feature>
<dbReference type="SUPFAM" id="SSF110857">
    <property type="entry name" value="Gamma-glutamyl cyclotransferase-like"/>
    <property type="match status" value="1"/>
</dbReference>
<evidence type="ECO:0000313" key="3">
    <source>
        <dbReference type="Proteomes" id="UP000234271"/>
    </source>
</evidence>
<evidence type="ECO:0000259" key="1">
    <source>
        <dbReference type="Pfam" id="PF06094"/>
    </source>
</evidence>
<dbReference type="AlphaFoldDB" id="A0A2N9YEU7"/>
<dbReference type="OrthoDB" id="482277at2"/>
<keyword evidence="2" id="KW-0808">Transferase</keyword>
<dbReference type="Gene3D" id="3.10.490.10">
    <property type="entry name" value="Gamma-glutamyl cyclotransferase-like"/>
    <property type="match status" value="1"/>
</dbReference>
<dbReference type="Proteomes" id="UP000234271">
    <property type="component" value="Chromosome"/>
</dbReference>
<organism evidence="2 3">
    <name type="scientific">Beggiatoa leptomitoformis</name>
    <dbReference type="NCBI Taxonomy" id="288004"/>
    <lineage>
        <taxon>Bacteria</taxon>
        <taxon>Pseudomonadati</taxon>
        <taxon>Pseudomonadota</taxon>
        <taxon>Gammaproteobacteria</taxon>
        <taxon>Thiotrichales</taxon>
        <taxon>Thiotrichaceae</taxon>
        <taxon>Beggiatoa</taxon>
    </lineage>
</organism>
<dbReference type="InterPro" id="IPR036568">
    <property type="entry name" value="GGCT-like_sf"/>
</dbReference>
<proteinExistence type="predicted"/>
<dbReference type="InterPro" id="IPR009288">
    <property type="entry name" value="AIG2-like_dom"/>
</dbReference>
<name>A0A2N9YEU7_9GAMM</name>
<dbReference type="RefSeq" id="WP_062153901.1">
    <property type="nucleotide sequence ID" value="NZ_CP012373.2"/>
</dbReference>
<dbReference type="Pfam" id="PF06094">
    <property type="entry name" value="GGACT"/>
    <property type="match status" value="1"/>
</dbReference>
<reference evidence="3" key="1">
    <citation type="submission" date="2016-12" db="EMBL/GenBank/DDBJ databases">
        <title>Complete Genome Sequence of Beggiatoa leptomitiformis D-401.</title>
        <authorList>
            <person name="Fomenkov A."/>
            <person name="Vincze T."/>
            <person name="Grabovich M."/>
            <person name="Anton B.P."/>
            <person name="Dubinina G."/>
            <person name="Orlova M."/>
            <person name="Belousova E."/>
            <person name="Roberts R.J."/>
        </authorList>
    </citation>
    <scope>NUCLEOTIDE SEQUENCE [LARGE SCALE GENOMIC DNA]</scope>
    <source>
        <strain evidence="3">D-401</strain>
    </source>
</reference>
<keyword evidence="3" id="KW-1185">Reference proteome</keyword>
<dbReference type="GO" id="GO:0016740">
    <property type="term" value="F:transferase activity"/>
    <property type="evidence" value="ECO:0007669"/>
    <property type="project" value="UniProtKB-KW"/>
</dbReference>
<dbReference type="CDD" id="cd06661">
    <property type="entry name" value="GGCT_like"/>
    <property type="match status" value="1"/>
</dbReference>
<protein>
    <submittedName>
        <fullName evidence="2">Gamma-glutamylcyclotransferase</fullName>
    </submittedName>
</protein>
<evidence type="ECO:0000313" key="2">
    <source>
        <dbReference type="EMBL" id="AUI69007.1"/>
    </source>
</evidence>
<dbReference type="EMBL" id="CP018889">
    <property type="protein sequence ID" value="AUI69007.1"/>
    <property type="molecule type" value="Genomic_DNA"/>
</dbReference>
<gene>
    <name evidence="2" type="ORF">BLE401_10050</name>
</gene>